<dbReference type="PANTHER" id="PTHR12265">
    <property type="entry name" value="TRANSMEMBRANE PROTEIN 53"/>
    <property type="match status" value="1"/>
</dbReference>
<accession>A0A843U739</accession>
<dbReference type="PANTHER" id="PTHR12265:SF11">
    <property type="entry name" value="ALPHA_BETA-HYDROLASES SUPERFAMILY PROTEIN"/>
    <property type="match status" value="1"/>
</dbReference>
<evidence type="ECO:0000256" key="1">
    <source>
        <dbReference type="SAM" id="MobiDB-lite"/>
    </source>
</evidence>
<organism evidence="2 3">
    <name type="scientific">Colocasia esculenta</name>
    <name type="common">Wild taro</name>
    <name type="synonym">Arum esculentum</name>
    <dbReference type="NCBI Taxonomy" id="4460"/>
    <lineage>
        <taxon>Eukaryota</taxon>
        <taxon>Viridiplantae</taxon>
        <taxon>Streptophyta</taxon>
        <taxon>Embryophyta</taxon>
        <taxon>Tracheophyta</taxon>
        <taxon>Spermatophyta</taxon>
        <taxon>Magnoliopsida</taxon>
        <taxon>Liliopsida</taxon>
        <taxon>Araceae</taxon>
        <taxon>Aroideae</taxon>
        <taxon>Colocasieae</taxon>
        <taxon>Colocasia</taxon>
    </lineage>
</organism>
<proteinExistence type="predicted"/>
<evidence type="ECO:0000313" key="3">
    <source>
        <dbReference type="Proteomes" id="UP000652761"/>
    </source>
</evidence>
<dbReference type="EMBL" id="NMUH01000380">
    <property type="protein sequence ID" value="MQL78076.1"/>
    <property type="molecule type" value="Genomic_DNA"/>
</dbReference>
<evidence type="ECO:0008006" key="4">
    <source>
        <dbReference type="Google" id="ProtNLM"/>
    </source>
</evidence>
<dbReference type="Proteomes" id="UP000652761">
    <property type="component" value="Unassembled WGS sequence"/>
</dbReference>
<dbReference type="InterPro" id="IPR029058">
    <property type="entry name" value="AB_hydrolase_fold"/>
</dbReference>
<dbReference type="InterPro" id="IPR008547">
    <property type="entry name" value="DUF829_TMEM53"/>
</dbReference>
<dbReference type="SUPFAM" id="SSF53474">
    <property type="entry name" value="alpha/beta-Hydrolases"/>
    <property type="match status" value="1"/>
</dbReference>
<evidence type="ECO:0000313" key="2">
    <source>
        <dbReference type="EMBL" id="MQL78076.1"/>
    </source>
</evidence>
<dbReference type="Pfam" id="PF05705">
    <property type="entry name" value="DUF829"/>
    <property type="match status" value="1"/>
</dbReference>
<protein>
    <recommendedName>
        <fullName evidence="4">Transmembrane protein 53</fullName>
    </recommendedName>
</protein>
<gene>
    <name evidence="2" type="ORF">Taro_010500</name>
</gene>
<dbReference type="AlphaFoldDB" id="A0A843U739"/>
<keyword evidence="3" id="KW-1185">Reference proteome</keyword>
<sequence>MAVHGGTSCGSRSSSEEKDRQDAEAEKGKASRASRGGQHRRPLRPSKVDSGESWVGDVVWAAGFCAALLKKQSSLTYASVESLEGKAPEDNKKRLMTEDSRPDFVEFFLLSILEKLFTLFLRLPYINQRLNKIITILSQKQPPCPQLYLYSSADKVIPVHSIELFIQEQKSLGREVWAYDFISSPHVDHFRTFPHIYSAKLDEFLKECAAKLIVFCLEIKNKNELST</sequence>
<feature type="region of interest" description="Disordered" evidence="1">
    <location>
        <begin position="1"/>
        <end position="51"/>
    </location>
</feature>
<feature type="compositionally biased region" description="Basic and acidic residues" evidence="1">
    <location>
        <begin position="14"/>
        <end position="29"/>
    </location>
</feature>
<dbReference type="OrthoDB" id="77878at2759"/>
<name>A0A843U739_COLES</name>
<reference evidence="2" key="1">
    <citation type="submission" date="2017-07" db="EMBL/GenBank/DDBJ databases">
        <title>Taro Niue Genome Assembly and Annotation.</title>
        <authorList>
            <person name="Atibalentja N."/>
            <person name="Keating K."/>
            <person name="Fields C.J."/>
        </authorList>
    </citation>
    <scope>NUCLEOTIDE SEQUENCE</scope>
    <source>
        <strain evidence="2">Niue_2</strain>
        <tissue evidence="2">Leaf</tissue>
    </source>
</reference>
<comment type="caution">
    <text evidence="2">The sequence shown here is derived from an EMBL/GenBank/DDBJ whole genome shotgun (WGS) entry which is preliminary data.</text>
</comment>